<reference evidence="2" key="1">
    <citation type="submission" date="2022-03" db="EMBL/GenBank/DDBJ databases">
        <authorList>
            <person name="Lindestad O."/>
        </authorList>
    </citation>
    <scope>NUCLEOTIDE SEQUENCE</scope>
</reference>
<sequence>MLPLVLIFLFAQGAFSLPVLDVNFYDIIDSPVIPDNGQLINRNITTGAMEYIDGGDIPMYGHMIIAPVHDMASLNDPSSQALAALHIITIMGEMANGIPGDACAASAFINAYLNNGGKSAVASYVQQIIRYIDVIDNQYQNLNAVRYSAGSRGNCAGGGRTYPFEEVWDTILNNCNSWESALLNEEYCAAKRLYSAWNVRSNNIAAAFTASSIPEIREIVKQALPQVADLLRTVANGGNPHQAAQDAKAALLGCVY</sequence>
<dbReference type="OrthoDB" id="8118339at2759"/>
<keyword evidence="3" id="KW-1185">Reference proteome</keyword>
<dbReference type="Pfam" id="PF05849">
    <property type="entry name" value="L-fibroin"/>
    <property type="match status" value="1"/>
</dbReference>
<name>A0A8S4SKC6_9NEOP</name>
<evidence type="ECO:0000256" key="1">
    <source>
        <dbReference type="SAM" id="SignalP"/>
    </source>
</evidence>
<keyword evidence="1" id="KW-0732">Signal</keyword>
<feature type="signal peptide" evidence="1">
    <location>
        <begin position="1"/>
        <end position="16"/>
    </location>
</feature>
<protein>
    <submittedName>
        <fullName evidence="2">Jg17873 protein</fullName>
    </submittedName>
</protein>
<proteinExistence type="predicted"/>
<evidence type="ECO:0000313" key="2">
    <source>
        <dbReference type="EMBL" id="CAH2270020.1"/>
    </source>
</evidence>
<dbReference type="GO" id="GO:0005576">
    <property type="term" value="C:extracellular region"/>
    <property type="evidence" value="ECO:0007669"/>
    <property type="project" value="InterPro"/>
</dbReference>
<comment type="caution">
    <text evidence="2">The sequence shown here is derived from an EMBL/GenBank/DDBJ whole genome shotgun (WGS) entry which is preliminary data.</text>
</comment>
<dbReference type="AlphaFoldDB" id="A0A8S4SKC6"/>
<organism evidence="2 3">
    <name type="scientific">Pararge aegeria aegeria</name>
    <dbReference type="NCBI Taxonomy" id="348720"/>
    <lineage>
        <taxon>Eukaryota</taxon>
        <taxon>Metazoa</taxon>
        <taxon>Ecdysozoa</taxon>
        <taxon>Arthropoda</taxon>
        <taxon>Hexapoda</taxon>
        <taxon>Insecta</taxon>
        <taxon>Pterygota</taxon>
        <taxon>Neoptera</taxon>
        <taxon>Endopterygota</taxon>
        <taxon>Lepidoptera</taxon>
        <taxon>Glossata</taxon>
        <taxon>Ditrysia</taxon>
        <taxon>Papilionoidea</taxon>
        <taxon>Nymphalidae</taxon>
        <taxon>Satyrinae</taxon>
        <taxon>Satyrini</taxon>
        <taxon>Parargina</taxon>
        <taxon>Pararge</taxon>
    </lineage>
</organism>
<dbReference type="Proteomes" id="UP000838756">
    <property type="component" value="Unassembled WGS sequence"/>
</dbReference>
<evidence type="ECO:0000313" key="3">
    <source>
        <dbReference type="Proteomes" id="UP000838756"/>
    </source>
</evidence>
<dbReference type="EMBL" id="CAKXAJ010026561">
    <property type="protein sequence ID" value="CAH2270020.1"/>
    <property type="molecule type" value="Genomic_DNA"/>
</dbReference>
<feature type="chain" id="PRO_5035773903" evidence="1">
    <location>
        <begin position="17"/>
        <end position="256"/>
    </location>
</feature>
<dbReference type="InterPro" id="IPR008660">
    <property type="entry name" value="L-fibroin"/>
</dbReference>
<accession>A0A8S4SKC6</accession>
<gene>
    <name evidence="2" type="primary">jg17873</name>
    <name evidence="2" type="ORF">PAEG_LOCUS27944</name>
</gene>